<proteinExistence type="predicted"/>
<evidence type="ECO:0000313" key="2">
    <source>
        <dbReference type="Proteomes" id="UP001165960"/>
    </source>
</evidence>
<gene>
    <name evidence="1" type="ORF">DSO57_1023392</name>
</gene>
<dbReference type="EMBL" id="QTSX02005092">
    <property type="protein sequence ID" value="KAJ9061142.1"/>
    <property type="molecule type" value="Genomic_DNA"/>
</dbReference>
<dbReference type="Proteomes" id="UP001165960">
    <property type="component" value="Unassembled WGS sequence"/>
</dbReference>
<organism evidence="1 2">
    <name type="scientific">Entomophthora muscae</name>
    <dbReference type="NCBI Taxonomy" id="34485"/>
    <lineage>
        <taxon>Eukaryota</taxon>
        <taxon>Fungi</taxon>
        <taxon>Fungi incertae sedis</taxon>
        <taxon>Zoopagomycota</taxon>
        <taxon>Entomophthoromycotina</taxon>
        <taxon>Entomophthoromycetes</taxon>
        <taxon>Entomophthorales</taxon>
        <taxon>Entomophthoraceae</taxon>
        <taxon>Entomophthora</taxon>
    </lineage>
</organism>
<keyword evidence="2" id="KW-1185">Reference proteome</keyword>
<evidence type="ECO:0000313" key="1">
    <source>
        <dbReference type="EMBL" id="KAJ9061142.1"/>
    </source>
</evidence>
<name>A0ACC2SG48_9FUNG</name>
<accession>A0ACC2SG48</accession>
<reference evidence="1" key="1">
    <citation type="submission" date="2022-04" db="EMBL/GenBank/DDBJ databases">
        <title>Genome of the entomopathogenic fungus Entomophthora muscae.</title>
        <authorList>
            <person name="Elya C."/>
            <person name="Lovett B.R."/>
            <person name="Lee E."/>
            <person name="Macias A.M."/>
            <person name="Hajek A.E."/>
            <person name="De Bivort B.L."/>
            <person name="Kasson M.T."/>
            <person name="De Fine Licht H.H."/>
            <person name="Stajich J.E."/>
        </authorList>
    </citation>
    <scope>NUCLEOTIDE SEQUENCE</scope>
    <source>
        <strain evidence="1">Berkeley</strain>
    </source>
</reference>
<comment type="caution">
    <text evidence="1">The sequence shown here is derived from an EMBL/GenBank/DDBJ whole genome shotgun (WGS) entry which is preliminary data.</text>
</comment>
<sequence>MAGTTFEYFITGPALSQLTTDSLISGEDGMEGLLLGSFNENKTTSINDITDSTTSAIQVSCTIKGHVPFSLKQRLTIIDPNGRLDESQLADIPLAGMSILGCFFTRPRAAEFPLCPSTRTLNFAKHVATVTKAQISGLAMILSCNGGSHSTKKAQFRTFTTNTSSGWESVSLNVLSLSIRSAVDTPSSTNPASLANILAPRSEPSQTVPMLNIEHLTFQHNSLFNSATQELNDALDSICSNNS</sequence>
<protein>
    <submittedName>
        <fullName evidence="1">Uncharacterized protein</fullName>
    </submittedName>
</protein>